<dbReference type="InterPro" id="IPR021255">
    <property type="entry name" value="DUF2807"/>
</dbReference>
<sequence>MKKAILILMTIAAFQSANAQWFGNKKVTGNGDVITKNFKTSGYDEVSMAGSMDVELVSGTEGTITVEAESNLMEYLEIEVKGDRLTIGVEKGINLNSRKGIKVTVPVEYIDHVSLAGSGDIYSDLNLKSEKMKISLAGSGDIKLKTESKNLSLAVAGSGDLKISGRTENLDASVAGSGDISAYDLKANNVKASIAGSGDVAVFCNGGEMNASIVGSGDLRYKGETSKLKKTVMGSGDITKM</sequence>
<feature type="chain" id="PRO_5015761478" evidence="1">
    <location>
        <begin position="20"/>
        <end position="241"/>
    </location>
</feature>
<dbReference type="EMBL" id="MQUC01000003">
    <property type="protein sequence ID" value="PRP66390.1"/>
    <property type="molecule type" value="Genomic_DNA"/>
</dbReference>
<feature type="domain" description="Putative auto-transporter adhesin head GIN" evidence="2">
    <location>
        <begin position="43"/>
        <end position="224"/>
    </location>
</feature>
<comment type="caution">
    <text evidence="3">The sequence shown here is derived from an EMBL/GenBank/DDBJ whole genome shotgun (WGS) entry which is preliminary data.</text>
</comment>
<dbReference type="OrthoDB" id="5585143at2"/>
<dbReference type="RefSeq" id="WP_105982229.1">
    <property type="nucleotide sequence ID" value="NZ_MQUC01000003.1"/>
</dbReference>
<dbReference type="PANTHER" id="PTHR39200">
    <property type="entry name" value="HYPOTHETICAL EXPORTED PROTEIN"/>
    <property type="match status" value="1"/>
</dbReference>
<evidence type="ECO:0000259" key="2">
    <source>
        <dbReference type="Pfam" id="PF10988"/>
    </source>
</evidence>
<evidence type="ECO:0000313" key="4">
    <source>
        <dbReference type="Proteomes" id="UP000239532"/>
    </source>
</evidence>
<organism evidence="3 4">
    <name type="scientific">Nonlabens agnitus</name>
    <dbReference type="NCBI Taxonomy" id="870484"/>
    <lineage>
        <taxon>Bacteria</taxon>
        <taxon>Pseudomonadati</taxon>
        <taxon>Bacteroidota</taxon>
        <taxon>Flavobacteriia</taxon>
        <taxon>Flavobacteriales</taxon>
        <taxon>Flavobacteriaceae</taxon>
        <taxon>Nonlabens</taxon>
    </lineage>
</organism>
<accession>A0A2S9WSD9</accession>
<protein>
    <submittedName>
        <fullName evidence="3">DUF2807 domain-containing protein</fullName>
    </submittedName>
</protein>
<proteinExistence type="predicted"/>
<feature type="signal peptide" evidence="1">
    <location>
        <begin position="1"/>
        <end position="19"/>
    </location>
</feature>
<reference evidence="3 4" key="1">
    <citation type="submission" date="2016-11" db="EMBL/GenBank/DDBJ databases">
        <title>Trade-off between light-utilization and light-protection in marine flavobacteria.</title>
        <authorList>
            <person name="Kumagai Y."/>
        </authorList>
    </citation>
    <scope>NUCLEOTIDE SEQUENCE [LARGE SCALE GENOMIC DNA]</scope>
    <source>
        <strain evidence="3 4">JCM 17109</strain>
    </source>
</reference>
<dbReference type="Pfam" id="PF10988">
    <property type="entry name" value="DUF2807"/>
    <property type="match status" value="1"/>
</dbReference>
<evidence type="ECO:0000256" key="1">
    <source>
        <dbReference type="SAM" id="SignalP"/>
    </source>
</evidence>
<dbReference type="PANTHER" id="PTHR39200:SF1">
    <property type="entry name" value="AUTO-TRANSPORTER ADHESIN HEAD GIN DOMAIN-CONTAINING PROTEIN-RELATED"/>
    <property type="match status" value="1"/>
</dbReference>
<dbReference type="Proteomes" id="UP000239532">
    <property type="component" value="Unassembled WGS sequence"/>
</dbReference>
<dbReference type="Gene3D" id="2.160.20.120">
    <property type="match status" value="1"/>
</dbReference>
<gene>
    <name evidence="3" type="ORF">BST86_04435</name>
</gene>
<keyword evidence="1" id="KW-0732">Signal</keyword>
<keyword evidence="4" id="KW-1185">Reference proteome</keyword>
<dbReference type="AlphaFoldDB" id="A0A2S9WSD9"/>
<evidence type="ECO:0000313" key="3">
    <source>
        <dbReference type="EMBL" id="PRP66390.1"/>
    </source>
</evidence>
<name>A0A2S9WSD9_9FLAO</name>